<dbReference type="EC" id="3.2.1.8" evidence="5"/>
<evidence type="ECO:0000313" key="5">
    <source>
        <dbReference type="EMBL" id="UQZ81097.1"/>
    </source>
</evidence>
<dbReference type="PROSITE" id="PS51175">
    <property type="entry name" value="CBM6"/>
    <property type="match status" value="1"/>
</dbReference>
<feature type="domain" description="F5/8 type C" evidence="2">
    <location>
        <begin position="314"/>
        <end position="462"/>
    </location>
</feature>
<evidence type="ECO:0000259" key="2">
    <source>
        <dbReference type="PROSITE" id="PS50022"/>
    </source>
</evidence>
<keyword evidence="5" id="KW-0326">Glycosidase</keyword>
<dbReference type="InterPro" id="IPR011658">
    <property type="entry name" value="PA14_dom"/>
</dbReference>
<reference evidence="5" key="2">
    <citation type="journal article" date="2021" name="J Anim Sci Technol">
        <title>Complete genome sequence of Paenibacillus konkukensis sp. nov. SK3146 as a potential probiotic strain.</title>
        <authorList>
            <person name="Jung H.I."/>
            <person name="Park S."/>
            <person name="Niu K.M."/>
            <person name="Lee S.W."/>
            <person name="Kothari D."/>
            <person name="Yi K.J."/>
            <person name="Kim S.K."/>
        </authorList>
    </citation>
    <scope>NUCLEOTIDE SEQUENCE</scope>
    <source>
        <strain evidence="5">SK3146</strain>
    </source>
</reference>
<dbReference type="Gene3D" id="2.60.120.260">
    <property type="entry name" value="Galactose-binding domain-like"/>
    <property type="match status" value="3"/>
</dbReference>
<protein>
    <submittedName>
        <fullName evidence="5">Endo-1,4-beta-xylanase A</fullName>
        <ecNumber evidence="5">3.2.1.8</ecNumber>
    </submittedName>
</protein>
<dbReference type="Pfam" id="PF07691">
    <property type="entry name" value="PA14"/>
    <property type="match status" value="1"/>
</dbReference>
<evidence type="ECO:0000256" key="1">
    <source>
        <dbReference type="ARBA" id="ARBA00022729"/>
    </source>
</evidence>
<dbReference type="InterPro" id="IPR000421">
    <property type="entry name" value="FA58C"/>
</dbReference>
<dbReference type="SUPFAM" id="SSF49785">
    <property type="entry name" value="Galactose-binding domain-like"/>
    <property type="match status" value="2"/>
</dbReference>
<dbReference type="InterPro" id="IPR052407">
    <property type="entry name" value="BTB_POZ_domain_cont_9"/>
</dbReference>
<dbReference type="Pfam" id="PF12228">
    <property type="entry name" value="DUF3604"/>
    <property type="match status" value="1"/>
</dbReference>
<dbReference type="PROSITE" id="PS50022">
    <property type="entry name" value="FA58C_3"/>
    <property type="match status" value="2"/>
</dbReference>
<keyword evidence="6" id="KW-1185">Reference proteome</keyword>
<dbReference type="InterPro" id="IPR006584">
    <property type="entry name" value="Cellulose-bd_IV"/>
</dbReference>
<dbReference type="SMART" id="SM00758">
    <property type="entry name" value="PA14"/>
    <property type="match status" value="1"/>
</dbReference>
<accession>A0ABY4RI32</accession>
<dbReference type="RefSeq" id="WP_249863357.1">
    <property type="nucleotide sequence ID" value="NZ_CP027059.1"/>
</dbReference>
<dbReference type="Pfam" id="PF03422">
    <property type="entry name" value="CBM_6"/>
    <property type="match status" value="1"/>
</dbReference>
<gene>
    <name evidence="5" type="primary">xynA_1</name>
    <name evidence="5" type="ORF">SK3146_00253</name>
</gene>
<evidence type="ECO:0000313" key="6">
    <source>
        <dbReference type="Proteomes" id="UP001057134"/>
    </source>
</evidence>
<dbReference type="InterPro" id="IPR008979">
    <property type="entry name" value="Galactose-bd-like_sf"/>
</dbReference>
<dbReference type="Gene3D" id="3.90.182.10">
    <property type="entry name" value="Toxin - Anthrax Protective Antigen,domain 1"/>
    <property type="match status" value="1"/>
</dbReference>
<dbReference type="InterPro" id="IPR016195">
    <property type="entry name" value="Pol/histidinol_Pase-like"/>
</dbReference>
<dbReference type="SUPFAM" id="SSF56988">
    <property type="entry name" value="Anthrax protective antigen"/>
    <property type="match status" value="1"/>
</dbReference>
<dbReference type="Gene3D" id="3.20.20.140">
    <property type="entry name" value="Metal-dependent hydrolases"/>
    <property type="match status" value="1"/>
</dbReference>
<reference evidence="5" key="1">
    <citation type="submission" date="2018-02" db="EMBL/GenBank/DDBJ databases">
        <authorList>
            <person name="Kim S.-K."/>
            <person name="Jung H.-I."/>
            <person name="Lee S.-W."/>
        </authorList>
    </citation>
    <scope>NUCLEOTIDE SEQUENCE</scope>
    <source>
        <strain evidence="5">SK3146</strain>
    </source>
</reference>
<keyword evidence="1" id="KW-0732">Signal</keyword>
<dbReference type="CDD" id="cd04084">
    <property type="entry name" value="CBM6_xylanase-like"/>
    <property type="match status" value="1"/>
</dbReference>
<dbReference type="SUPFAM" id="SSF89550">
    <property type="entry name" value="PHP domain-like"/>
    <property type="match status" value="1"/>
</dbReference>
<dbReference type="PANTHER" id="PTHR46306">
    <property type="entry name" value="BTB/POZ DOMAIN-CONTAINING PROTEIN 9"/>
    <property type="match status" value="1"/>
</dbReference>
<dbReference type="EMBL" id="CP027059">
    <property type="protein sequence ID" value="UQZ81097.1"/>
    <property type="molecule type" value="Genomic_DNA"/>
</dbReference>
<feature type="domain" description="F5/8 type C" evidence="2">
    <location>
        <begin position="170"/>
        <end position="311"/>
    </location>
</feature>
<dbReference type="InterPro" id="IPR037524">
    <property type="entry name" value="PA14/GLEYA"/>
</dbReference>
<dbReference type="PROSITE" id="PS51820">
    <property type="entry name" value="PA14"/>
    <property type="match status" value="1"/>
</dbReference>
<organism evidence="5 6">
    <name type="scientific">Paenibacillus konkukensis</name>
    <dbReference type="NCBI Taxonomy" id="2020716"/>
    <lineage>
        <taxon>Bacteria</taxon>
        <taxon>Bacillati</taxon>
        <taxon>Bacillota</taxon>
        <taxon>Bacilli</taxon>
        <taxon>Bacillales</taxon>
        <taxon>Paenibacillaceae</taxon>
        <taxon>Paenibacillus</taxon>
    </lineage>
</organism>
<feature type="domain" description="CBM6" evidence="3">
    <location>
        <begin position="479"/>
        <end position="617"/>
    </location>
</feature>
<dbReference type="Proteomes" id="UP001057134">
    <property type="component" value="Chromosome"/>
</dbReference>
<dbReference type="InterPro" id="IPR005084">
    <property type="entry name" value="CBM6"/>
</dbReference>
<dbReference type="InterPro" id="IPR022028">
    <property type="entry name" value="DUF3604"/>
</dbReference>
<dbReference type="NCBIfam" id="NF038032">
    <property type="entry name" value="CehA_McbA_metalo"/>
    <property type="match status" value="1"/>
</dbReference>
<name>A0ABY4RI32_9BACL</name>
<dbReference type="Pfam" id="PF22633">
    <property type="entry name" value="F5_F8_type_C_2"/>
    <property type="match status" value="2"/>
</dbReference>
<dbReference type="GO" id="GO:0031176">
    <property type="term" value="F:endo-1,4-beta-xylanase activity"/>
    <property type="evidence" value="ECO:0007669"/>
    <property type="project" value="UniProtKB-EC"/>
</dbReference>
<dbReference type="SMART" id="SM00606">
    <property type="entry name" value="CBD_IV"/>
    <property type="match status" value="1"/>
</dbReference>
<dbReference type="PANTHER" id="PTHR46306:SF1">
    <property type="entry name" value="BTB_POZ DOMAIN-CONTAINING PROTEIN 9"/>
    <property type="match status" value="1"/>
</dbReference>
<keyword evidence="5" id="KW-0378">Hydrolase</keyword>
<sequence length="961" mass="105706">MSIARNIRATLVVVWAAAIIFATAVIFTFSPATVYGQIGNGLKGEYFDNADFTDLKITRTDANVNFNWGAGAPDPSMGADSFSVRWTGQIRPQYSQKYQFYAGFDGGVRLWVNGELLLDQWSDQTAAEWTSFITLTAGTDYDIRLDYYSNTGNASVKLYWSSASQAKQIVPQSRLSETPPLISAGKTATAQTFEAGHGPEYGNDADATNSSYWSAYPYPQWWQLDLGASYDIKTVRIRNYVDGTRYYRYTVQTSADGTSWTTVAAKTNNDAAADAGDTYAVSGTGRYIRVNVTYDSANRGTHISDVKVYGYKACTLDPILLTTGKTAEVEALPSSPGDPITTYTQTGHEPQYAIDGDASNSSYASISPYQHYWQVDLQDNYKIKQLNIRNYADGTRYYQYRIYVSKDQFNWTEVAAKTDEKAAVNQGDSYAVDAVGRYIRVMGTYNSANAVFHISDFKAYGYRENVPVPEPVANRSAFSIIQSSDNDAASGITFIPSPDSTHEYGIGSDSDASSATVAGRYLRFDNVDFGSTGANQFIARVYTPNADAGQPQETVRLEVRLDSPTGTLAGTLPAFKQWTRNSTLACDMANVTGVHNVYLVIGNNSAKGLGINWFQFARKTALPSPAPRPAPLPAPVAYNVYFGNLHSHTAFSDGKSVPDTAFNYARNTAHLDFLAVTDHSNLYDHDLAWDQSLEWRDLKASADRNTVNGSFVAIAGSETTWYPPGGFGHMNTFAMEHFNTYETEYNDANRFYAAAKQYPASIVQWNHPWDADFNGFTPYDADVDNVMDLIETAQSGHPSIDNLSHYTTALDLGWHVAPSGNQDNHAANWGTLDTRRTAILAEKLTREDIYDAIRSHRVYATTDANMKVMFKINNQMMGSTLSNPSALNFTIGAADPDAGDTIKKIEVYTEGGQLAGSANFNSNNVSWTSFSVTNNTKKYYFIKVTQADGQAAVTAPIWTGL</sequence>
<evidence type="ECO:0000259" key="4">
    <source>
        <dbReference type="PROSITE" id="PS51820"/>
    </source>
</evidence>
<evidence type="ECO:0000259" key="3">
    <source>
        <dbReference type="PROSITE" id="PS51175"/>
    </source>
</evidence>
<proteinExistence type="predicted"/>
<feature type="domain" description="PA14" evidence="4">
    <location>
        <begin position="37"/>
        <end position="174"/>
    </location>
</feature>